<evidence type="ECO:0000256" key="1">
    <source>
        <dbReference type="SAM" id="SignalP"/>
    </source>
</evidence>
<dbReference type="Gramene" id="rna-AYBTSS11_LOCUS15959">
    <property type="protein sequence ID" value="CAJ1955120.1"/>
    <property type="gene ID" value="gene-AYBTSS11_LOCUS15959"/>
</dbReference>
<feature type="chain" id="PRO_5041740398" evidence="1">
    <location>
        <begin position="26"/>
        <end position="89"/>
    </location>
</feature>
<evidence type="ECO:0000313" key="2">
    <source>
        <dbReference type="EMBL" id="CAJ1955120.1"/>
    </source>
</evidence>
<name>A0AA86SE16_9FABA</name>
<accession>A0AA86SE16</accession>
<gene>
    <name evidence="2" type="ORF">AYBTSS11_LOCUS15959</name>
</gene>
<evidence type="ECO:0000313" key="3">
    <source>
        <dbReference type="Proteomes" id="UP001189624"/>
    </source>
</evidence>
<proteinExistence type="predicted"/>
<dbReference type="EMBL" id="OY731402">
    <property type="protein sequence ID" value="CAJ1955120.1"/>
    <property type="molecule type" value="Genomic_DNA"/>
</dbReference>
<feature type="signal peptide" evidence="1">
    <location>
        <begin position="1"/>
        <end position="25"/>
    </location>
</feature>
<protein>
    <submittedName>
        <fullName evidence="2">Uncharacterized protein</fullName>
    </submittedName>
</protein>
<dbReference type="Proteomes" id="UP001189624">
    <property type="component" value="Chromosome 5"/>
</dbReference>
<reference evidence="2" key="1">
    <citation type="submission" date="2023-10" db="EMBL/GenBank/DDBJ databases">
        <authorList>
            <person name="Domelevo Entfellner J.-B."/>
        </authorList>
    </citation>
    <scope>NUCLEOTIDE SEQUENCE</scope>
</reference>
<keyword evidence="3" id="KW-1185">Reference proteome</keyword>
<sequence>MASWAVSIILCFACAFLCNMGIGLGYEMRNVIPKLDRKMVMSMIVADISSCPLICDPIDNCSLSEDYVRAYCSKPYRRSINGINRHNYD</sequence>
<keyword evidence="1" id="KW-0732">Signal</keyword>
<organism evidence="2 3">
    <name type="scientific">Sphenostylis stenocarpa</name>
    <dbReference type="NCBI Taxonomy" id="92480"/>
    <lineage>
        <taxon>Eukaryota</taxon>
        <taxon>Viridiplantae</taxon>
        <taxon>Streptophyta</taxon>
        <taxon>Embryophyta</taxon>
        <taxon>Tracheophyta</taxon>
        <taxon>Spermatophyta</taxon>
        <taxon>Magnoliopsida</taxon>
        <taxon>eudicotyledons</taxon>
        <taxon>Gunneridae</taxon>
        <taxon>Pentapetalae</taxon>
        <taxon>rosids</taxon>
        <taxon>fabids</taxon>
        <taxon>Fabales</taxon>
        <taxon>Fabaceae</taxon>
        <taxon>Papilionoideae</taxon>
        <taxon>50 kb inversion clade</taxon>
        <taxon>NPAAA clade</taxon>
        <taxon>indigoferoid/millettioid clade</taxon>
        <taxon>Phaseoleae</taxon>
        <taxon>Sphenostylis</taxon>
    </lineage>
</organism>
<dbReference type="AlphaFoldDB" id="A0AA86SE16"/>